<accession>A0A7N2L3W7</accession>
<proteinExistence type="predicted"/>
<dbReference type="Proteomes" id="UP000594261">
    <property type="component" value="Chromosome 3"/>
</dbReference>
<organism evidence="1 2">
    <name type="scientific">Quercus lobata</name>
    <name type="common">Valley oak</name>
    <dbReference type="NCBI Taxonomy" id="97700"/>
    <lineage>
        <taxon>Eukaryota</taxon>
        <taxon>Viridiplantae</taxon>
        <taxon>Streptophyta</taxon>
        <taxon>Embryophyta</taxon>
        <taxon>Tracheophyta</taxon>
        <taxon>Spermatophyta</taxon>
        <taxon>Magnoliopsida</taxon>
        <taxon>eudicotyledons</taxon>
        <taxon>Gunneridae</taxon>
        <taxon>Pentapetalae</taxon>
        <taxon>rosids</taxon>
        <taxon>fabids</taxon>
        <taxon>Fagales</taxon>
        <taxon>Fagaceae</taxon>
        <taxon>Quercus</taxon>
    </lineage>
</organism>
<dbReference type="InParanoid" id="A0A7N2L3W7"/>
<evidence type="ECO:0000313" key="1">
    <source>
        <dbReference type="EnsemblPlants" id="QL03p009284:mrna"/>
    </source>
</evidence>
<protein>
    <submittedName>
        <fullName evidence="1">Uncharacterized protein</fullName>
    </submittedName>
</protein>
<keyword evidence="2" id="KW-1185">Reference proteome</keyword>
<sequence length="122" mass="13621">MASAAGSPPSPPLQDNVNVERRLREAEDHLREAIEELQICLIIGFSSQESRRQDSQRSSIMAKDQLVLMKDAIYKLLHFLLEGIQNENQLLAAGSLMSCSEYEDVMTELKIKSIFVVEGAQG</sequence>
<reference evidence="1 2" key="1">
    <citation type="journal article" date="2016" name="G3 (Bethesda)">
        <title>First Draft Assembly and Annotation of the Genome of a California Endemic Oak Quercus lobata Nee (Fagaceae).</title>
        <authorList>
            <person name="Sork V.L."/>
            <person name="Fitz-Gibbon S.T."/>
            <person name="Puiu D."/>
            <person name="Crepeau M."/>
            <person name="Gugger P.F."/>
            <person name="Sherman R."/>
            <person name="Stevens K."/>
            <person name="Langley C.H."/>
            <person name="Pellegrini M."/>
            <person name="Salzberg S.L."/>
        </authorList>
    </citation>
    <scope>NUCLEOTIDE SEQUENCE [LARGE SCALE GENOMIC DNA]</scope>
    <source>
        <strain evidence="1 2">cv. SW786</strain>
    </source>
</reference>
<reference evidence="1" key="2">
    <citation type="submission" date="2021-01" db="UniProtKB">
        <authorList>
            <consortium name="EnsemblPlants"/>
        </authorList>
    </citation>
    <scope>IDENTIFICATION</scope>
</reference>
<dbReference type="AlphaFoldDB" id="A0A7N2L3W7"/>
<dbReference type="EMBL" id="LRBV02000003">
    <property type="status" value="NOT_ANNOTATED_CDS"/>
    <property type="molecule type" value="Genomic_DNA"/>
</dbReference>
<dbReference type="Gramene" id="QL03p009284:mrna">
    <property type="protein sequence ID" value="QL03p009284:mrna"/>
    <property type="gene ID" value="QL03p009284"/>
</dbReference>
<dbReference type="EnsemblPlants" id="QL03p009284:mrna">
    <property type="protein sequence ID" value="QL03p009284:mrna"/>
    <property type="gene ID" value="QL03p009284"/>
</dbReference>
<name>A0A7N2L3W7_QUELO</name>
<evidence type="ECO:0000313" key="2">
    <source>
        <dbReference type="Proteomes" id="UP000594261"/>
    </source>
</evidence>